<sequence>MENWDQSLALANQLIVVITRISQASSYTLNTPHPSSLQRSITYYFGFGYLMQGLAYHKKKQYSQSLLSIEKYADLDWILETGPEAEKDKKQFLLYSIANTFTVKLLSGDLSPLQEYMRLLMENPKERLSGLITILEAAIEHNLDVHAELSILFSSLLPFHQYDQFYQNSCLSAYNLASIYYLKKHRFNDAMDCILYVLDYSKQLQDDRHFIRGNALFEAFRPYASLKQLERFAHIQITYVREEIESKEGLDLEIGVLHSSSNILPLSSL</sequence>
<evidence type="ECO:0008006" key="3">
    <source>
        <dbReference type="Google" id="ProtNLM"/>
    </source>
</evidence>
<organism evidence="1 2">
    <name type="scientific">Paenibacillus shirakamiensis</name>
    <dbReference type="NCBI Taxonomy" id="1265935"/>
    <lineage>
        <taxon>Bacteria</taxon>
        <taxon>Bacillati</taxon>
        <taxon>Bacillota</taxon>
        <taxon>Bacilli</taxon>
        <taxon>Bacillales</taxon>
        <taxon>Paenibacillaceae</taxon>
        <taxon>Paenibacillus</taxon>
    </lineage>
</organism>
<keyword evidence="2" id="KW-1185">Reference proteome</keyword>
<dbReference type="EMBL" id="JAGGLD010000009">
    <property type="protein sequence ID" value="MBP2002501.1"/>
    <property type="molecule type" value="Genomic_DNA"/>
</dbReference>
<evidence type="ECO:0000313" key="2">
    <source>
        <dbReference type="Proteomes" id="UP001519288"/>
    </source>
</evidence>
<dbReference type="Proteomes" id="UP001519288">
    <property type="component" value="Unassembled WGS sequence"/>
</dbReference>
<name>A0ABS4JMY0_9BACL</name>
<reference evidence="1 2" key="1">
    <citation type="submission" date="2021-03" db="EMBL/GenBank/DDBJ databases">
        <title>Genomic Encyclopedia of Type Strains, Phase IV (KMG-IV): sequencing the most valuable type-strain genomes for metagenomic binning, comparative biology and taxonomic classification.</title>
        <authorList>
            <person name="Goeker M."/>
        </authorList>
    </citation>
    <scope>NUCLEOTIDE SEQUENCE [LARGE SCALE GENOMIC DNA]</scope>
    <source>
        <strain evidence="1 2">DSM 26806</strain>
    </source>
</reference>
<dbReference type="RefSeq" id="WP_209865675.1">
    <property type="nucleotide sequence ID" value="NZ_JAGGLD010000009.1"/>
</dbReference>
<evidence type="ECO:0000313" key="1">
    <source>
        <dbReference type="EMBL" id="MBP2002501.1"/>
    </source>
</evidence>
<accession>A0ABS4JMY0</accession>
<gene>
    <name evidence="1" type="ORF">J2Z69_003587</name>
</gene>
<proteinExistence type="predicted"/>
<protein>
    <recommendedName>
        <fullName evidence="3">DNA-binding protein</fullName>
    </recommendedName>
</protein>
<comment type="caution">
    <text evidence="1">The sequence shown here is derived from an EMBL/GenBank/DDBJ whole genome shotgun (WGS) entry which is preliminary data.</text>
</comment>